<feature type="compositionally biased region" description="Low complexity" evidence="1">
    <location>
        <begin position="89"/>
        <end position="101"/>
    </location>
</feature>
<proteinExistence type="predicted"/>
<organism evidence="2 3">
    <name type="scientific">Beauveria brongniartii RCEF 3172</name>
    <dbReference type="NCBI Taxonomy" id="1081107"/>
    <lineage>
        <taxon>Eukaryota</taxon>
        <taxon>Fungi</taxon>
        <taxon>Dikarya</taxon>
        <taxon>Ascomycota</taxon>
        <taxon>Pezizomycotina</taxon>
        <taxon>Sordariomycetes</taxon>
        <taxon>Hypocreomycetidae</taxon>
        <taxon>Hypocreales</taxon>
        <taxon>Cordycipitaceae</taxon>
        <taxon>Beauveria</taxon>
        <taxon>Beauveria brongniartii</taxon>
    </lineage>
</organism>
<sequence>MDMDLLLTVQRLAEMRAATKLPTPFPPPRISLRQRTAERIAAEEARIQREAALQGALPRGPRSTRAYAKVNPHAARPGPVSAHGKQARGRVLGAAARRGPGIRPKMWEDERQRRGTTKRR</sequence>
<comment type="caution">
    <text evidence="2">The sequence shown here is derived from an EMBL/GenBank/DDBJ whole genome shotgun (WGS) entry which is preliminary data.</text>
</comment>
<dbReference type="AlphaFoldDB" id="A0A167H4A3"/>
<evidence type="ECO:0000256" key="1">
    <source>
        <dbReference type="SAM" id="MobiDB-lite"/>
    </source>
</evidence>
<gene>
    <name evidence="2" type="ORF">BBO_02924</name>
</gene>
<accession>A0A167H4A3</accession>
<dbReference type="Proteomes" id="UP000076863">
    <property type="component" value="Unassembled WGS sequence"/>
</dbReference>
<reference evidence="2 3" key="1">
    <citation type="journal article" date="2016" name="Genome Biol. Evol.">
        <title>Divergent and convergent evolution of fungal pathogenicity.</title>
        <authorList>
            <person name="Shang Y."/>
            <person name="Xiao G."/>
            <person name="Zheng P."/>
            <person name="Cen K."/>
            <person name="Zhan S."/>
            <person name="Wang C."/>
        </authorList>
    </citation>
    <scope>NUCLEOTIDE SEQUENCE [LARGE SCALE GENOMIC DNA]</scope>
    <source>
        <strain evidence="2 3">RCEF 3172</strain>
    </source>
</reference>
<name>A0A167H4A3_9HYPO</name>
<keyword evidence="3" id="KW-1185">Reference proteome</keyword>
<evidence type="ECO:0000313" key="2">
    <source>
        <dbReference type="EMBL" id="OAA47469.1"/>
    </source>
</evidence>
<evidence type="ECO:0000313" key="3">
    <source>
        <dbReference type="Proteomes" id="UP000076863"/>
    </source>
</evidence>
<dbReference type="EMBL" id="AZHA01000006">
    <property type="protein sequence ID" value="OAA47469.1"/>
    <property type="molecule type" value="Genomic_DNA"/>
</dbReference>
<feature type="region of interest" description="Disordered" evidence="1">
    <location>
        <begin position="72"/>
        <end position="120"/>
    </location>
</feature>
<protein>
    <submittedName>
        <fullName evidence="2">Uncharacterized protein</fullName>
    </submittedName>
</protein>